<reference evidence="4" key="1">
    <citation type="journal article" date="2020" name="Phytopathology">
        <title>Genome Sequence Resources of Colletotrichum truncatum, C. plurivorum, C. musicola, and C. sojae: Four Species Pathogenic to Soybean (Glycine max).</title>
        <authorList>
            <person name="Rogerio F."/>
            <person name="Boufleur T.R."/>
            <person name="Ciampi-Guillardi M."/>
            <person name="Sukno S.A."/>
            <person name="Thon M.R."/>
            <person name="Massola Junior N.S."/>
            <person name="Baroncelli R."/>
        </authorList>
    </citation>
    <scope>NUCLEOTIDE SEQUENCE</scope>
    <source>
        <strain evidence="4">LFN0074</strain>
    </source>
</reference>
<evidence type="ECO:0000313" key="5">
    <source>
        <dbReference type="Proteomes" id="UP000639643"/>
    </source>
</evidence>
<keyword evidence="1" id="KW-0596">Phosphopantetheine</keyword>
<dbReference type="InterPro" id="IPR016035">
    <property type="entry name" value="Acyl_Trfase/lysoPLipase"/>
</dbReference>
<dbReference type="GO" id="GO:0004312">
    <property type="term" value="F:fatty acid synthase activity"/>
    <property type="evidence" value="ECO:0007669"/>
    <property type="project" value="TreeGrafter"/>
</dbReference>
<organism evidence="4 5">
    <name type="scientific">Colletotrichum musicola</name>
    <dbReference type="NCBI Taxonomy" id="2175873"/>
    <lineage>
        <taxon>Eukaryota</taxon>
        <taxon>Fungi</taxon>
        <taxon>Dikarya</taxon>
        <taxon>Ascomycota</taxon>
        <taxon>Pezizomycotina</taxon>
        <taxon>Sordariomycetes</taxon>
        <taxon>Hypocreomycetidae</taxon>
        <taxon>Glomerellales</taxon>
        <taxon>Glomerellaceae</taxon>
        <taxon>Colletotrichum</taxon>
        <taxon>Colletotrichum orchidearum species complex</taxon>
    </lineage>
</organism>
<dbReference type="Gene3D" id="3.40.366.10">
    <property type="entry name" value="Malonyl-Coenzyme A Acyl Carrier Protein, domain 2"/>
    <property type="match status" value="2"/>
</dbReference>
<sequence>MLYRSSKLSPVSEFSLPDHVVDTGSIRQPLSPTALCQSFDADADGYVKAEAVSCVIVKRHSLAIADRDPIRAIVRGTASNSDGRTSSIASPSAQGQAAVIRQAYANAGITNFNETAYLDRSPDQPLLIGSVKSNIGHLGPAAGDSDLLKAILAMEKDVVPGTPLFIQLNPKIPFKRFKVRASRTAAAGPDEGFPLRRASINSFRCGGSNAHAFIEKPNAEQRSFFVSSYAAADETKNFFDDKEPTSQSPHLFVVTADDANSLKNNIQALSNHLVNPRVKVGLSDLAYTFSERRSRMWQKGFITTRTTKIEAANFTASKFTPGRPDAKKISLVFTGEGAEWPQMEREMLDFFPSKSSVLEELDDVLQAQPSPSAWSLIRELSEPRTTEHMRQPELFQPLVMALQMCIFEMLKSWGVHASSVVGYGSGEIAAAYAAGLLDRAGATKAAFYRGRTVVNRKDEVEAEVDILAVDLGAETVSQYMEKYAGDCWISYFNSNYRNLLKRDAKFKPGSSIWRAKMFSSVTAAEMTGLATAACWTSTMISPVRFEEALTRLVEQDAPSFLIEIGPSGALAGPVSQTLEKLPGGAGVSYCAAWSRGANAGHSLFDVAGYLFLGGADIDLALVNGYNREAVRTIVDLPNYCWNHTIKY</sequence>
<dbReference type="InterPro" id="IPR020841">
    <property type="entry name" value="PKS_Beta-ketoAc_synthase_dom"/>
</dbReference>
<dbReference type="AlphaFoldDB" id="A0A8H6JWU5"/>
<keyword evidence="2" id="KW-0597">Phosphoprotein</keyword>
<dbReference type="InterPro" id="IPR016039">
    <property type="entry name" value="Thiolase-like"/>
</dbReference>
<protein>
    <submittedName>
        <fullName evidence="4">Polyketide synthase</fullName>
    </submittedName>
</protein>
<dbReference type="GO" id="GO:0006633">
    <property type="term" value="P:fatty acid biosynthetic process"/>
    <property type="evidence" value="ECO:0007669"/>
    <property type="project" value="TreeGrafter"/>
</dbReference>
<dbReference type="SUPFAM" id="SSF52151">
    <property type="entry name" value="FabD/lysophospholipase-like"/>
    <property type="match status" value="1"/>
</dbReference>
<dbReference type="InterPro" id="IPR014031">
    <property type="entry name" value="Ketoacyl_synth_C"/>
</dbReference>
<evidence type="ECO:0000259" key="3">
    <source>
        <dbReference type="PROSITE" id="PS52004"/>
    </source>
</evidence>
<dbReference type="PANTHER" id="PTHR43775">
    <property type="entry name" value="FATTY ACID SYNTHASE"/>
    <property type="match status" value="1"/>
</dbReference>
<dbReference type="OrthoDB" id="329835at2759"/>
<dbReference type="CDD" id="cd00833">
    <property type="entry name" value="PKS"/>
    <property type="match status" value="1"/>
</dbReference>
<keyword evidence="5" id="KW-1185">Reference proteome</keyword>
<dbReference type="InterPro" id="IPR032821">
    <property type="entry name" value="PKS_assoc"/>
</dbReference>
<dbReference type="Pfam" id="PF00698">
    <property type="entry name" value="Acyl_transf_1"/>
    <property type="match status" value="1"/>
</dbReference>
<dbReference type="Pfam" id="PF02801">
    <property type="entry name" value="Ketoacyl-synt_C"/>
    <property type="match status" value="2"/>
</dbReference>
<dbReference type="Gene3D" id="3.40.47.10">
    <property type="match status" value="1"/>
</dbReference>
<dbReference type="SMART" id="SM00825">
    <property type="entry name" value="PKS_KS"/>
    <property type="match status" value="1"/>
</dbReference>
<dbReference type="EMBL" id="WIGM01000592">
    <property type="protein sequence ID" value="KAF6820600.1"/>
    <property type="molecule type" value="Genomic_DNA"/>
</dbReference>
<dbReference type="SMART" id="SM00827">
    <property type="entry name" value="PKS_AT"/>
    <property type="match status" value="1"/>
</dbReference>
<dbReference type="SUPFAM" id="SSF53901">
    <property type="entry name" value="Thiolase-like"/>
    <property type="match status" value="1"/>
</dbReference>
<evidence type="ECO:0000256" key="1">
    <source>
        <dbReference type="ARBA" id="ARBA00022450"/>
    </source>
</evidence>
<dbReference type="Gene3D" id="3.30.70.3290">
    <property type="match status" value="1"/>
</dbReference>
<feature type="domain" description="Ketosynthase family 3 (KS3)" evidence="3">
    <location>
        <begin position="1"/>
        <end position="216"/>
    </location>
</feature>
<proteinExistence type="predicted"/>
<dbReference type="InterPro" id="IPR014043">
    <property type="entry name" value="Acyl_transferase_dom"/>
</dbReference>
<dbReference type="Proteomes" id="UP000639643">
    <property type="component" value="Unassembled WGS sequence"/>
</dbReference>
<dbReference type="Pfam" id="PF16197">
    <property type="entry name" value="KAsynt_C_assoc"/>
    <property type="match status" value="1"/>
</dbReference>
<name>A0A8H6JWU5_9PEZI</name>
<accession>A0A8H6JWU5</accession>
<comment type="caution">
    <text evidence="4">The sequence shown here is derived from an EMBL/GenBank/DDBJ whole genome shotgun (WGS) entry which is preliminary data.</text>
</comment>
<dbReference type="Pfam" id="PF00109">
    <property type="entry name" value="ketoacyl-synt"/>
    <property type="match status" value="1"/>
</dbReference>
<evidence type="ECO:0000313" key="4">
    <source>
        <dbReference type="EMBL" id="KAF6820600.1"/>
    </source>
</evidence>
<dbReference type="InterPro" id="IPR001227">
    <property type="entry name" value="Ac_transferase_dom_sf"/>
</dbReference>
<dbReference type="PROSITE" id="PS52004">
    <property type="entry name" value="KS3_2"/>
    <property type="match status" value="1"/>
</dbReference>
<evidence type="ECO:0000256" key="2">
    <source>
        <dbReference type="ARBA" id="ARBA00022553"/>
    </source>
</evidence>
<dbReference type="InterPro" id="IPR014030">
    <property type="entry name" value="Ketoacyl_synth_N"/>
</dbReference>
<dbReference type="PANTHER" id="PTHR43775:SF18">
    <property type="entry name" value="ENZYME, PUTATIVE (JCVI)-RELATED"/>
    <property type="match status" value="1"/>
</dbReference>
<dbReference type="GO" id="GO:0044550">
    <property type="term" value="P:secondary metabolite biosynthetic process"/>
    <property type="evidence" value="ECO:0007669"/>
    <property type="project" value="TreeGrafter"/>
</dbReference>
<gene>
    <name evidence="4" type="ORF">CMUS01_11531</name>
</gene>
<dbReference type="InterPro" id="IPR050091">
    <property type="entry name" value="PKS_NRPS_Biosynth_Enz"/>
</dbReference>